<dbReference type="PANTHER" id="PTHR43586:SF15">
    <property type="entry name" value="BLR3095 PROTEIN"/>
    <property type="match status" value="1"/>
</dbReference>
<keyword evidence="3" id="KW-1185">Reference proteome</keyword>
<keyword evidence="2" id="KW-0032">Aminotransferase</keyword>
<dbReference type="InterPro" id="IPR015424">
    <property type="entry name" value="PyrdxlP-dep_Trfase"/>
</dbReference>
<protein>
    <submittedName>
        <fullName evidence="2">Aminotransferase class V-fold PLP-dependent enzyme</fullName>
    </submittedName>
</protein>
<dbReference type="SUPFAM" id="SSF53383">
    <property type="entry name" value="PLP-dependent transferases"/>
    <property type="match status" value="1"/>
</dbReference>
<sequence length="385" mass="42365">MVQAEEFRQHFPGLRDIVHLCSCSQGAQSDRTIVAMNEFMNSWRNGIAPWDEWMGMADRAREAFAALINASPRDVAVVSCASEAAFQVASTQEYRPERAAIVTNDLEFPSIAHVWLAAQQKGAEVRFATETDGVVATEQYLELIDESVALVSVPLVTYANGMRFAVEEISQKAHQVGAKVVVDAYQGAGVIPIDVNTMGCDYLFSGALKYLLGIPGIAFLWTRPEVGREVEPILTGWFARQSPFAFTPRVLDYSPDARRFQTGTPGIAAAYASAAGLSLINETDPRDVLQHVETLADVLQEGLIDLGYDLYSPLSVPARGPQVAVYSQNPEPLSAFLKARHIYASPRGRAIRLSLHFYNNVEDVKRTIQAFAAFRDEHPRSVSVL</sequence>
<reference evidence="2 3" key="1">
    <citation type="submission" date="2020-04" db="EMBL/GenBank/DDBJ databases">
        <authorList>
            <person name="Zhang R."/>
            <person name="Schippers A."/>
        </authorList>
    </citation>
    <scope>NUCLEOTIDE SEQUENCE [LARGE SCALE GENOMIC DNA]</scope>
    <source>
        <strain evidence="2 3">DSM 109850</strain>
    </source>
</reference>
<dbReference type="InterPro" id="IPR000192">
    <property type="entry name" value="Aminotrans_V_dom"/>
</dbReference>
<organism evidence="2 3">
    <name type="scientific">Sulfobacillus harzensis</name>
    <dbReference type="NCBI Taxonomy" id="2729629"/>
    <lineage>
        <taxon>Bacteria</taxon>
        <taxon>Bacillati</taxon>
        <taxon>Bacillota</taxon>
        <taxon>Clostridia</taxon>
        <taxon>Eubacteriales</taxon>
        <taxon>Clostridiales Family XVII. Incertae Sedis</taxon>
        <taxon>Sulfobacillus</taxon>
    </lineage>
</organism>
<keyword evidence="2" id="KW-0808">Transferase</keyword>
<evidence type="ECO:0000313" key="2">
    <source>
        <dbReference type="EMBL" id="NMP22248.1"/>
    </source>
</evidence>
<dbReference type="PANTHER" id="PTHR43586">
    <property type="entry name" value="CYSTEINE DESULFURASE"/>
    <property type="match status" value="1"/>
</dbReference>
<dbReference type="AlphaFoldDB" id="A0A7Y0Q1M5"/>
<feature type="domain" description="Aminotransferase class V" evidence="1">
    <location>
        <begin position="55"/>
        <end position="365"/>
    </location>
</feature>
<comment type="caution">
    <text evidence="2">The sequence shown here is derived from an EMBL/GenBank/DDBJ whole genome shotgun (WGS) entry which is preliminary data.</text>
</comment>
<dbReference type="Proteomes" id="UP000533476">
    <property type="component" value="Unassembled WGS sequence"/>
</dbReference>
<dbReference type="Gene3D" id="3.90.1150.10">
    <property type="entry name" value="Aspartate Aminotransferase, domain 1"/>
    <property type="match status" value="1"/>
</dbReference>
<evidence type="ECO:0000313" key="3">
    <source>
        <dbReference type="Proteomes" id="UP000533476"/>
    </source>
</evidence>
<dbReference type="InterPro" id="IPR015422">
    <property type="entry name" value="PyrdxlP-dep_Trfase_small"/>
</dbReference>
<gene>
    <name evidence="2" type="ORF">HIJ39_07765</name>
</gene>
<dbReference type="InterPro" id="IPR015421">
    <property type="entry name" value="PyrdxlP-dep_Trfase_major"/>
</dbReference>
<dbReference type="Gene3D" id="3.40.640.10">
    <property type="entry name" value="Type I PLP-dependent aspartate aminotransferase-like (Major domain)"/>
    <property type="match status" value="1"/>
</dbReference>
<proteinExistence type="predicted"/>
<name>A0A7Y0Q1M5_9FIRM</name>
<dbReference type="GO" id="GO:0008483">
    <property type="term" value="F:transaminase activity"/>
    <property type="evidence" value="ECO:0007669"/>
    <property type="project" value="UniProtKB-KW"/>
</dbReference>
<accession>A0A7Y0Q1M5</accession>
<dbReference type="Pfam" id="PF00266">
    <property type="entry name" value="Aminotran_5"/>
    <property type="match status" value="1"/>
</dbReference>
<evidence type="ECO:0000259" key="1">
    <source>
        <dbReference type="Pfam" id="PF00266"/>
    </source>
</evidence>
<dbReference type="EMBL" id="JABBVZ010000019">
    <property type="protein sequence ID" value="NMP22248.1"/>
    <property type="molecule type" value="Genomic_DNA"/>
</dbReference>